<organism evidence="1 2">
    <name type="scientific">Ottowia beijingensis</name>
    <dbReference type="NCBI Taxonomy" id="1207057"/>
    <lineage>
        <taxon>Bacteria</taxon>
        <taxon>Pseudomonadati</taxon>
        <taxon>Pseudomonadota</taxon>
        <taxon>Betaproteobacteria</taxon>
        <taxon>Burkholderiales</taxon>
        <taxon>Comamonadaceae</taxon>
        <taxon>Ottowia</taxon>
    </lineage>
</organism>
<dbReference type="RefSeq" id="WP_180551066.1">
    <property type="nucleotide sequence ID" value="NZ_DAIPTI010000040.1"/>
</dbReference>
<name>A0A853IRC4_9BURK</name>
<reference evidence="1 2" key="1">
    <citation type="submission" date="2020-07" db="EMBL/GenBank/DDBJ databases">
        <authorList>
            <person name="Maaloum M."/>
        </authorList>
    </citation>
    <scope>NUCLEOTIDE SEQUENCE [LARGE SCALE GENOMIC DNA]</scope>
    <source>
        <strain evidence="1 2">GCS-AN-3</strain>
    </source>
</reference>
<dbReference type="EMBL" id="JACCKX010000001">
    <property type="protein sequence ID" value="NZA02772.1"/>
    <property type="molecule type" value="Genomic_DNA"/>
</dbReference>
<evidence type="ECO:0000313" key="1">
    <source>
        <dbReference type="EMBL" id="NZA02772.1"/>
    </source>
</evidence>
<dbReference type="AlphaFoldDB" id="A0A853IRC4"/>
<protein>
    <submittedName>
        <fullName evidence="1">Uncharacterized protein</fullName>
    </submittedName>
</protein>
<sequence length="83" mass="9060">MLHRLESPDTALADLADIDIHPQAAALIDTLADCRHPRAGRLTVRLAESHDAEELAMLRGEVLNLLALSFGPAEAQRRLQAVQ</sequence>
<proteinExistence type="predicted"/>
<gene>
    <name evidence="1" type="ORF">H0I39_15335</name>
</gene>
<keyword evidence="2" id="KW-1185">Reference proteome</keyword>
<accession>A0A853IRC4</accession>
<evidence type="ECO:0000313" key="2">
    <source>
        <dbReference type="Proteomes" id="UP000589716"/>
    </source>
</evidence>
<dbReference type="Proteomes" id="UP000589716">
    <property type="component" value="Unassembled WGS sequence"/>
</dbReference>
<comment type="caution">
    <text evidence="1">The sequence shown here is derived from an EMBL/GenBank/DDBJ whole genome shotgun (WGS) entry which is preliminary data.</text>
</comment>